<keyword evidence="2" id="KW-1185">Reference proteome</keyword>
<protein>
    <submittedName>
        <fullName evidence="1">DNA endonuclease VII</fullName>
    </submittedName>
</protein>
<proteinExistence type="predicted"/>
<dbReference type="GO" id="GO:0004519">
    <property type="term" value="F:endonuclease activity"/>
    <property type="evidence" value="ECO:0007669"/>
    <property type="project" value="UniProtKB-KW"/>
</dbReference>
<name>A0A9E8YYB5_9CAUD</name>
<evidence type="ECO:0000313" key="2">
    <source>
        <dbReference type="Proteomes" id="UP001163983"/>
    </source>
</evidence>
<keyword evidence="1" id="KW-0540">Nuclease</keyword>
<dbReference type="Proteomes" id="UP001163983">
    <property type="component" value="Segment"/>
</dbReference>
<dbReference type="InterPro" id="IPR044925">
    <property type="entry name" value="His-Me_finger_sf"/>
</dbReference>
<dbReference type="Gene3D" id="3.40.1800.10">
    <property type="entry name" value="His-Me finger endonucleases"/>
    <property type="match status" value="1"/>
</dbReference>
<dbReference type="EMBL" id="OP852425">
    <property type="protein sequence ID" value="WAK45661.1"/>
    <property type="molecule type" value="Genomic_DNA"/>
</dbReference>
<dbReference type="InterPro" id="IPR038563">
    <property type="entry name" value="Endonuclease_7_sf"/>
</dbReference>
<evidence type="ECO:0000313" key="1">
    <source>
        <dbReference type="EMBL" id="WAK45661.1"/>
    </source>
</evidence>
<dbReference type="InterPro" id="IPR004211">
    <property type="entry name" value="Endonuclease_7"/>
</dbReference>
<sequence length="165" mass="18066">MGAPGFRYDKGHGQAQFRGVYTGAGMSLRKITRAQIRSVAIKLAKDQGGICLLCGKPLDFTIKGVTGDSVVVDHDHITGRIRGALHRSCNGGEGKVASAAGRWIVGSMQSSRAIAESLRRVADYLDREPTDMLYYTHKTPEELAQAQKLKARKARARRKARETIK</sequence>
<keyword evidence="1" id="KW-0255">Endonuclease</keyword>
<organism evidence="1 2">
    <name type="scientific">Klebsiella phage BUCT631</name>
    <dbReference type="NCBI Taxonomy" id="2996057"/>
    <lineage>
        <taxon>Viruses</taxon>
        <taxon>Duplodnaviria</taxon>
        <taxon>Heunggongvirae</taxon>
        <taxon>Uroviricota</taxon>
        <taxon>Caudoviricetes</taxon>
        <taxon>Autographivirales</taxon>
        <taxon>Autoscriptoviridae</taxon>
        <taxon>Slopekvirinae</taxon>
        <taxon>Drulisvirus</taxon>
        <taxon>Drulisvirus BUCT631</taxon>
    </lineage>
</organism>
<keyword evidence="1" id="KW-0378">Hydrolase</keyword>
<dbReference type="Pfam" id="PF02945">
    <property type="entry name" value="Endonuclease_7"/>
    <property type="match status" value="1"/>
</dbReference>
<reference evidence="1" key="1">
    <citation type="submission" date="2022-11" db="EMBL/GenBank/DDBJ databases">
        <authorList>
            <person name="Han P."/>
            <person name="Pu M."/>
            <person name="Li Y."/>
            <person name="Fan H."/>
            <person name="Tong Y."/>
        </authorList>
    </citation>
    <scope>NUCLEOTIDE SEQUENCE</scope>
</reference>
<accession>A0A9E8YYB5</accession>
<dbReference type="SUPFAM" id="SSF54060">
    <property type="entry name" value="His-Me finger endonucleases"/>
    <property type="match status" value="1"/>
</dbReference>